<evidence type="ECO:0000256" key="5">
    <source>
        <dbReference type="SAM" id="MobiDB-lite"/>
    </source>
</evidence>
<name>A0A8H7S5F1_9FUNG</name>
<dbReference type="GO" id="GO:0036228">
    <property type="term" value="P:protein localization to nuclear inner membrane"/>
    <property type="evidence" value="ECO:0007669"/>
    <property type="project" value="TreeGrafter"/>
</dbReference>
<sequence>MAFSFGGASSTQSTGGFSFGNTNTNTTTTNNPTTQAGGFGGFGTTTSTPAPATTQAGGFGGFGTTTSTPAPATTQAGGFGSFGQPAATTNTTTNSLFGTKPATSQPATTGFGGFGGSSLFNSTSSTANKPTTTTTGFGSSLGGFGGGGFGGNTFGGAVGGGINQQQRDRQIWQLLLQVDEEARRQQATLLSSGEQYKPQNIWQALALLKSWWDPQSPYCRFRHYFYNLVPQEQVHLYQKPAHHDKKAWDEAQKKNPDPSRLVPALAVGFEDVKKRMEAQEKQAQAQMAILKETEDKINKLRNTDALTTAKKLDEYKTKHMELTQRVIWLLKKAQVLRNKGLSMTPEEEEMRATLENIQEQLNRSEQFHGKLSQLWAQLQLIKESGRKYGKLDDIHGWNGVNGDDMTNITKVLQEQQSGIQHTMDILENNQKDVDNIINQYHHN</sequence>
<dbReference type="EMBL" id="JAEPRB010000081">
    <property type="protein sequence ID" value="KAG2222510.1"/>
    <property type="molecule type" value="Genomic_DNA"/>
</dbReference>
<dbReference type="InterPro" id="IPR024864">
    <property type="entry name" value="Nup54/Nup57/Nup44"/>
</dbReference>
<accession>A0A8H7S5F1</accession>
<dbReference type="OrthoDB" id="6162375at2759"/>
<dbReference type="PANTHER" id="PTHR13000">
    <property type="entry name" value="NUCLEOPORIN P54"/>
    <property type="match status" value="1"/>
</dbReference>
<feature type="region of interest" description="Disordered" evidence="5">
    <location>
        <begin position="1"/>
        <end position="104"/>
    </location>
</feature>
<evidence type="ECO:0000256" key="1">
    <source>
        <dbReference type="ARBA" id="ARBA00004123"/>
    </source>
</evidence>
<proteinExistence type="predicted"/>
<dbReference type="Gene3D" id="1.20.5.490">
    <property type="entry name" value="Single helix bin"/>
    <property type="match status" value="1"/>
</dbReference>
<dbReference type="InterPro" id="IPR025712">
    <property type="entry name" value="Nup54_alpha-helical_dom"/>
</dbReference>
<comment type="caution">
    <text evidence="7">The sequence shown here is derived from an EMBL/GenBank/DDBJ whole genome shotgun (WGS) entry which is preliminary data.</text>
</comment>
<evidence type="ECO:0000313" key="7">
    <source>
        <dbReference type="EMBL" id="KAG2222510.1"/>
    </source>
</evidence>
<evidence type="ECO:0000313" key="8">
    <source>
        <dbReference type="Proteomes" id="UP000646827"/>
    </source>
</evidence>
<dbReference type="PANTHER" id="PTHR13000:SF0">
    <property type="entry name" value="NUCLEOPORIN P54"/>
    <property type="match status" value="1"/>
</dbReference>
<dbReference type="Pfam" id="PF13874">
    <property type="entry name" value="Nup54"/>
    <property type="match status" value="1"/>
</dbReference>
<keyword evidence="8" id="KW-1185">Reference proteome</keyword>
<evidence type="ECO:0000256" key="2">
    <source>
        <dbReference type="ARBA" id="ARBA00022448"/>
    </source>
</evidence>
<feature type="compositionally biased region" description="Low complexity" evidence="5">
    <location>
        <begin position="64"/>
        <end position="76"/>
    </location>
</feature>
<feature type="compositionally biased region" description="Low complexity" evidence="5">
    <location>
        <begin position="44"/>
        <end position="56"/>
    </location>
</feature>
<comment type="subcellular location">
    <subcellularLocation>
        <location evidence="1">Nucleus</location>
    </subcellularLocation>
</comment>
<feature type="domain" description="Nucleoporin Nup54 alpha-helical" evidence="6">
    <location>
        <begin position="239"/>
        <end position="378"/>
    </location>
</feature>
<keyword evidence="3" id="KW-0539">Nucleus</keyword>
<dbReference type="GO" id="GO:0006999">
    <property type="term" value="P:nuclear pore organization"/>
    <property type="evidence" value="ECO:0007669"/>
    <property type="project" value="TreeGrafter"/>
</dbReference>
<feature type="compositionally biased region" description="Low complexity" evidence="5">
    <location>
        <begin position="1"/>
        <end position="36"/>
    </location>
</feature>
<dbReference type="AlphaFoldDB" id="A0A8H7S5F1"/>
<feature type="coiled-coil region" evidence="4">
    <location>
        <begin position="273"/>
        <end position="303"/>
    </location>
</feature>
<evidence type="ECO:0000256" key="3">
    <source>
        <dbReference type="ARBA" id="ARBA00023242"/>
    </source>
</evidence>
<evidence type="ECO:0000259" key="6">
    <source>
        <dbReference type="Pfam" id="PF13874"/>
    </source>
</evidence>
<feature type="compositionally biased region" description="Polar residues" evidence="5">
    <location>
        <begin position="95"/>
        <end position="104"/>
    </location>
</feature>
<dbReference type="GO" id="GO:0017056">
    <property type="term" value="F:structural constituent of nuclear pore"/>
    <property type="evidence" value="ECO:0007669"/>
    <property type="project" value="TreeGrafter"/>
</dbReference>
<keyword evidence="4" id="KW-0175">Coiled coil</keyword>
<evidence type="ECO:0000256" key="4">
    <source>
        <dbReference type="SAM" id="Coils"/>
    </source>
</evidence>
<dbReference type="GO" id="GO:0006607">
    <property type="term" value="P:NLS-bearing protein import into nucleus"/>
    <property type="evidence" value="ECO:0007669"/>
    <property type="project" value="TreeGrafter"/>
</dbReference>
<keyword evidence="2" id="KW-0813">Transport</keyword>
<reference evidence="7 8" key="1">
    <citation type="submission" date="2020-12" db="EMBL/GenBank/DDBJ databases">
        <title>Metabolic potential, ecology and presence of endohyphal bacteria is reflected in genomic diversity of Mucoromycotina.</title>
        <authorList>
            <person name="Muszewska A."/>
            <person name="Okrasinska A."/>
            <person name="Steczkiewicz K."/>
            <person name="Drgas O."/>
            <person name="Orlowska M."/>
            <person name="Perlinska-Lenart U."/>
            <person name="Aleksandrzak-Piekarczyk T."/>
            <person name="Szatraj K."/>
            <person name="Zielenkiewicz U."/>
            <person name="Pilsyk S."/>
            <person name="Malc E."/>
            <person name="Mieczkowski P."/>
            <person name="Kruszewska J.S."/>
            <person name="Biernat P."/>
            <person name="Pawlowska J."/>
        </authorList>
    </citation>
    <scope>NUCLEOTIDE SEQUENCE [LARGE SCALE GENOMIC DNA]</scope>
    <source>
        <strain evidence="7 8">CBS 142.35</strain>
    </source>
</reference>
<organism evidence="7 8">
    <name type="scientific">Circinella minor</name>
    <dbReference type="NCBI Taxonomy" id="1195481"/>
    <lineage>
        <taxon>Eukaryota</taxon>
        <taxon>Fungi</taxon>
        <taxon>Fungi incertae sedis</taxon>
        <taxon>Mucoromycota</taxon>
        <taxon>Mucoromycotina</taxon>
        <taxon>Mucoromycetes</taxon>
        <taxon>Mucorales</taxon>
        <taxon>Lichtheimiaceae</taxon>
        <taxon>Circinella</taxon>
    </lineage>
</organism>
<dbReference type="Proteomes" id="UP000646827">
    <property type="component" value="Unassembled WGS sequence"/>
</dbReference>
<gene>
    <name evidence="7" type="ORF">INT45_012824</name>
</gene>
<dbReference type="GO" id="GO:0044613">
    <property type="term" value="C:nuclear pore central transport channel"/>
    <property type="evidence" value="ECO:0007669"/>
    <property type="project" value="TreeGrafter"/>
</dbReference>
<protein>
    <recommendedName>
        <fullName evidence="6">Nucleoporin Nup54 alpha-helical domain-containing protein</fullName>
    </recommendedName>
</protein>